<organism evidence="8 10">
    <name type="scientific">Clostridium neonatale</name>
    <dbReference type="NCBI Taxonomy" id="137838"/>
    <lineage>
        <taxon>Bacteria</taxon>
        <taxon>Bacillati</taxon>
        <taxon>Bacillota</taxon>
        <taxon>Clostridia</taxon>
        <taxon>Eubacteriales</taxon>
        <taxon>Clostridiaceae</taxon>
        <taxon>Clostridium</taxon>
    </lineage>
</organism>
<dbReference type="EMBL" id="PDCJ01000001">
    <property type="protein sequence ID" value="PEG32578.1"/>
    <property type="molecule type" value="Genomic_DNA"/>
</dbReference>
<dbReference type="GO" id="GO:1901135">
    <property type="term" value="P:carbohydrate derivative metabolic process"/>
    <property type="evidence" value="ECO:0007669"/>
    <property type="project" value="InterPro"/>
</dbReference>
<evidence type="ECO:0000259" key="5">
    <source>
        <dbReference type="PROSITE" id="PS51464"/>
    </source>
</evidence>
<feature type="domain" description="SIS" evidence="5">
    <location>
        <begin position="104"/>
        <end position="239"/>
    </location>
</feature>
<evidence type="ECO:0000313" key="9">
    <source>
        <dbReference type="EMBL" id="VCT85981.1"/>
    </source>
</evidence>
<evidence type="ECO:0000313" key="10">
    <source>
        <dbReference type="Proteomes" id="UP000220840"/>
    </source>
</evidence>
<dbReference type="CDD" id="cd05013">
    <property type="entry name" value="SIS_RpiR"/>
    <property type="match status" value="1"/>
</dbReference>
<dbReference type="Proteomes" id="UP000220840">
    <property type="component" value="Unassembled WGS sequence"/>
</dbReference>
<dbReference type="Gene3D" id="3.40.50.10490">
    <property type="entry name" value="Glucose-6-phosphate isomerase like protein, domain 1"/>
    <property type="match status" value="1"/>
</dbReference>
<dbReference type="OrthoDB" id="9762536at2"/>
<dbReference type="EMBL" id="CAKJVE010000004">
    <property type="protein sequence ID" value="CAG9704399.1"/>
    <property type="molecule type" value="Genomic_DNA"/>
</dbReference>
<evidence type="ECO:0000259" key="4">
    <source>
        <dbReference type="PROSITE" id="PS51071"/>
    </source>
</evidence>
<keyword evidence="1" id="KW-0805">Transcription regulation</keyword>
<dbReference type="InterPro" id="IPR047640">
    <property type="entry name" value="RpiR-like"/>
</dbReference>
<dbReference type="STRING" id="137838.GCA_001458595_04099"/>
<dbReference type="GO" id="GO:0097367">
    <property type="term" value="F:carbohydrate derivative binding"/>
    <property type="evidence" value="ECO:0007669"/>
    <property type="project" value="InterPro"/>
</dbReference>
<keyword evidence="2" id="KW-0238">DNA-binding</keyword>
<dbReference type="Gene3D" id="1.10.10.10">
    <property type="entry name" value="Winged helix-like DNA-binding domain superfamily/Winged helix DNA-binding domain"/>
    <property type="match status" value="1"/>
</dbReference>
<dbReference type="RefSeq" id="WP_058296720.1">
    <property type="nucleotide sequence ID" value="NZ_CAKJVE010000004.1"/>
</dbReference>
<evidence type="ECO:0000313" key="7">
    <source>
        <dbReference type="EMBL" id="CAI3625607.1"/>
    </source>
</evidence>
<dbReference type="Pfam" id="PF01380">
    <property type="entry name" value="SIS"/>
    <property type="match status" value="1"/>
</dbReference>
<sequence>MFDYEKIQSLNDLELSVYNYIIQNSHEVLKMTIKDLANNAHVSTTTVLRFCKKVKCDGYSEFKVKFKLYLDDQKDIDIEDDLDEIIDSLKKYKEVEFQKSIENIVNIIENSNGTLWVGLGTSGVLCRYGARYLSGTGKFSLAIDDPYFQIEGNVFEKCTVIALSVSGEIDQTIRIVNTLKSLNCKVISITNKTNCTLAKISDYNISYYVPYLKHNMNDMTTQMPVMYIIESIGKRLFKRKFV</sequence>
<dbReference type="Proteomes" id="UP000789738">
    <property type="component" value="Unassembled WGS sequence"/>
</dbReference>
<dbReference type="EMBL" id="UWJD01000003">
    <property type="protein sequence ID" value="VCT85981.1"/>
    <property type="molecule type" value="Genomic_DNA"/>
</dbReference>
<dbReference type="SUPFAM" id="SSF46689">
    <property type="entry name" value="Homeodomain-like"/>
    <property type="match status" value="1"/>
</dbReference>
<protein>
    <submittedName>
        <fullName evidence="6 9">Transcriptional regulator</fullName>
    </submittedName>
    <submittedName>
        <fullName evidence="8">MurR/RpiR family transcriptional regulator</fullName>
    </submittedName>
</protein>
<feature type="domain" description="HTH rpiR-type" evidence="4">
    <location>
        <begin position="1"/>
        <end position="73"/>
    </location>
</feature>
<evidence type="ECO:0000313" key="6">
    <source>
        <dbReference type="EMBL" id="CAG9704399.1"/>
    </source>
</evidence>
<evidence type="ECO:0000256" key="3">
    <source>
        <dbReference type="ARBA" id="ARBA00023163"/>
    </source>
</evidence>
<dbReference type="InterPro" id="IPR035472">
    <property type="entry name" value="RpiR-like_SIS"/>
</dbReference>
<dbReference type="InterPro" id="IPR036388">
    <property type="entry name" value="WH-like_DNA-bd_sf"/>
</dbReference>
<dbReference type="Pfam" id="PF01418">
    <property type="entry name" value="HTH_6"/>
    <property type="match status" value="1"/>
</dbReference>
<evidence type="ECO:0000256" key="1">
    <source>
        <dbReference type="ARBA" id="ARBA00023015"/>
    </source>
</evidence>
<dbReference type="EMBL" id="CAMTCP010000240">
    <property type="protein sequence ID" value="CAI3625607.1"/>
    <property type="molecule type" value="Genomic_DNA"/>
</dbReference>
<dbReference type="Proteomes" id="UP001189143">
    <property type="component" value="Unassembled WGS sequence"/>
</dbReference>
<dbReference type="InterPro" id="IPR000281">
    <property type="entry name" value="HTH_RpiR"/>
</dbReference>
<name>A0A2A7MN77_9CLOT</name>
<dbReference type="InterPro" id="IPR009057">
    <property type="entry name" value="Homeodomain-like_sf"/>
</dbReference>
<gene>
    <name evidence="9" type="primary">glvR_3</name>
    <name evidence="7" type="ORF">CNEO2_420034</name>
    <name evidence="6" type="ORF">CNEO_41225</name>
    <name evidence="9" type="ORF">CNEONATNEC25_03584</name>
    <name evidence="8" type="ORF">CQ394_13045</name>
</gene>
<accession>A0A2A7MN77</accession>
<dbReference type="AlphaFoldDB" id="A0A2A7MN77"/>
<proteinExistence type="predicted"/>
<dbReference type="PROSITE" id="PS51071">
    <property type="entry name" value="HTH_RPIR"/>
    <property type="match status" value="1"/>
</dbReference>
<evidence type="ECO:0000313" key="8">
    <source>
        <dbReference type="EMBL" id="PEG32578.1"/>
    </source>
</evidence>
<evidence type="ECO:0000256" key="2">
    <source>
        <dbReference type="ARBA" id="ARBA00023125"/>
    </source>
</evidence>
<keyword evidence="10" id="KW-1185">Reference proteome</keyword>
<dbReference type="Proteomes" id="UP000431451">
    <property type="component" value="Unassembled WGS sequence"/>
</dbReference>
<dbReference type="GO" id="GO:0003677">
    <property type="term" value="F:DNA binding"/>
    <property type="evidence" value="ECO:0007669"/>
    <property type="project" value="UniProtKB-KW"/>
</dbReference>
<dbReference type="SUPFAM" id="SSF53697">
    <property type="entry name" value="SIS domain"/>
    <property type="match status" value="1"/>
</dbReference>
<dbReference type="PROSITE" id="PS51464">
    <property type="entry name" value="SIS"/>
    <property type="match status" value="1"/>
</dbReference>
<reference evidence="9 11" key="2">
    <citation type="submission" date="2018-06" db="EMBL/GenBank/DDBJ databases">
        <authorList>
            <consortium name="IHU Genomes"/>
        </authorList>
    </citation>
    <scope>NUCLEOTIDE SEQUENCE [LARGE SCALE GENOMIC DNA]</scope>
    <source>
        <strain evidence="9 11">NEC25</strain>
    </source>
</reference>
<dbReference type="GO" id="GO:0003700">
    <property type="term" value="F:DNA-binding transcription factor activity"/>
    <property type="evidence" value="ECO:0007669"/>
    <property type="project" value="InterPro"/>
</dbReference>
<dbReference type="PANTHER" id="PTHR30514:SF1">
    <property type="entry name" value="HTH-TYPE TRANSCRIPTIONAL REGULATOR HEXR-RELATED"/>
    <property type="match status" value="1"/>
</dbReference>
<keyword evidence="3" id="KW-0804">Transcription</keyword>
<dbReference type="PANTHER" id="PTHR30514">
    <property type="entry name" value="GLUCOKINASE"/>
    <property type="match status" value="1"/>
</dbReference>
<dbReference type="InterPro" id="IPR046348">
    <property type="entry name" value="SIS_dom_sf"/>
</dbReference>
<reference evidence="6" key="3">
    <citation type="submission" date="2021-10" db="EMBL/GenBank/DDBJ databases">
        <authorList>
            <person name="Mesa V."/>
        </authorList>
    </citation>
    <scope>NUCLEOTIDE SEQUENCE</scope>
    <source>
        <strain evidence="6">CC3_PB</strain>
    </source>
</reference>
<dbReference type="InterPro" id="IPR001347">
    <property type="entry name" value="SIS_dom"/>
</dbReference>
<reference evidence="8 10" key="1">
    <citation type="submission" date="2017-10" db="EMBL/GenBank/DDBJ databases">
        <title>Effective Description of Clostridium neonatale sp. nov. linked to necrotizing enterocolitis in neonates and a clarification of species assignable to the genus Clostridium (Prazmowski 1880) emend. Lawson and Rainey 2016.</title>
        <authorList>
            <person name="Bernard K."/>
            <person name="Burdz T."/>
            <person name="Wiebe D."/>
            <person name="Balcewich B."/>
            <person name="Alfa M."/>
            <person name="Bernier A.-M."/>
        </authorList>
    </citation>
    <scope>NUCLEOTIDE SEQUENCE [LARGE SCALE GENOMIC DNA]</scope>
    <source>
        <strain evidence="8 10">LCDC99A005</strain>
    </source>
</reference>
<reference evidence="7" key="4">
    <citation type="submission" date="2022-10" db="EMBL/GenBank/DDBJ databases">
        <authorList>
            <person name="Aires J."/>
            <person name="Mesa V."/>
        </authorList>
    </citation>
    <scope>NUCLEOTIDE SEQUENCE</scope>
    <source>
        <strain evidence="7">Clostridium neonatale JD116</strain>
    </source>
</reference>
<evidence type="ECO:0000313" key="11">
    <source>
        <dbReference type="Proteomes" id="UP000431451"/>
    </source>
</evidence>